<dbReference type="RefSeq" id="XP_002764595.1">
    <property type="nucleotide sequence ID" value="XM_002764549.1"/>
</dbReference>
<dbReference type="OrthoDB" id="468650at2759"/>
<evidence type="ECO:0000256" key="1">
    <source>
        <dbReference type="SAM" id="MobiDB-lite"/>
    </source>
</evidence>
<feature type="compositionally biased region" description="Low complexity" evidence="1">
    <location>
        <begin position="80"/>
        <end position="92"/>
    </location>
</feature>
<dbReference type="EMBL" id="GG687290">
    <property type="protein sequence ID" value="EEQ97312.1"/>
    <property type="molecule type" value="Genomic_DNA"/>
</dbReference>
<keyword evidence="3" id="KW-1185">Reference proteome</keyword>
<feature type="compositionally biased region" description="Polar residues" evidence="1">
    <location>
        <begin position="400"/>
        <end position="412"/>
    </location>
</feature>
<proteinExistence type="predicted"/>
<reference evidence="2 3" key="1">
    <citation type="submission" date="2008-07" db="EMBL/GenBank/DDBJ databases">
        <authorList>
            <person name="El-Sayed N."/>
            <person name="Caler E."/>
            <person name="Inman J."/>
            <person name="Amedeo P."/>
            <person name="Hass B."/>
            <person name="Wortman J."/>
        </authorList>
    </citation>
    <scope>NUCLEOTIDE SEQUENCE [LARGE SCALE GENOMIC DNA]</scope>
    <source>
        <strain evidence="3">ATCC 50983 / TXsc</strain>
    </source>
</reference>
<name>C5M182_PERM5</name>
<protein>
    <submittedName>
        <fullName evidence="2">Uncharacterized protein</fullName>
    </submittedName>
</protein>
<evidence type="ECO:0000313" key="2">
    <source>
        <dbReference type="EMBL" id="EEQ97312.1"/>
    </source>
</evidence>
<dbReference type="GeneID" id="9054577"/>
<sequence length="412" mass="44268">MEISLSTFISTPDLAPTIVKVLASFKVYTIEVLRDIYEDSDARNAIGDKCAKELVGEVRADSGEAVSEDPPDTAKQSDATVGKSSAVSSVGTSSGGGTSGYDQMTYQIIKARVVGALKRVTKSGGNDKTAGSEDTIQVMNSKALSMFGVIPSEAVTLLPQIAEKIDKDPLGYIQLRTYKEGETGKPKLVAGLNNESVWIKNLPKGLPIVSMEHWIPAICSWGVTVCIVVGENPVCVLEYVSRVSWLATQVGVSAALKYDNLYRMQLKVNVHRLQAMDKKKTLGKALAECLRVNQSNDLIIQAYGNGNLRVSNTTRSSMGGGGGRDHGSVNSDRTVWPGVCKYSKKDCPFPACKYSVHSDEVPVQRRVGKGSQGKGAGKGQPWYNSRLSGDGKRNFPVEGANTNNNKLARTSN</sequence>
<feature type="region of interest" description="Disordered" evidence="1">
    <location>
        <begin position="363"/>
        <end position="412"/>
    </location>
</feature>
<dbReference type="InParanoid" id="C5M182"/>
<feature type="region of interest" description="Disordered" evidence="1">
    <location>
        <begin position="61"/>
        <end position="96"/>
    </location>
</feature>
<gene>
    <name evidence="2" type="ORF">Pmar_PMAR024782</name>
</gene>
<dbReference type="AlphaFoldDB" id="C5M182"/>
<accession>C5M182</accession>
<evidence type="ECO:0000313" key="3">
    <source>
        <dbReference type="Proteomes" id="UP000007800"/>
    </source>
</evidence>
<dbReference type="Proteomes" id="UP000007800">
    <property type="component" value="Unassembled WGS sequence"/>
</dbReference>
<organism evidence="3">
    <name type="scientific">Perkinsus marinus (strain ATCC 50983 / TXsc)</name>
    <dbReference type="NCBI Taxonomy" id="423536"/>
    <lineage>
        <taxon>Eukaryota</taxon>
        <taxon>Sar</taxon>
        <taxon>Alveolata</taxon>
        <taxon>Perkinsozoa</taxon>
        <taxon>Perkinsea</taxon>
        <taxon>Perkinsida</taxon>
        <taxon>Perkinsidae</taxon>
        <taxon>Perkinsus</taxon>
    </lineage>
</organism>